<dbReference type="VEuPathDB" id="TrichDB:TVAG_260300"/>
<dbReference type="KEGG" id="tva:4768881"/>
<reference evidence="1" key="2">
    <citation type="journal article" date="2007" name="Science">
        <title>Draft genome sequence of the sexually transmitted pathogen Trichomonas vaginalis.</title>
        <authorList>
            <person name="Carlton J.M."/>
            <person name="Hirt R.P."/>
            <person name="Silva J.C."/>
            <person name="Delcher A.L."/>
            <person name="Schatz M."/>
            <person name="Zhao Q."/>
            <person name="Wortman J.R."/>
            <person name="Bidwell S.L."/>
            <person name="Alsmark U.C.M."/>
            <person name="Besteiro S."/>
            <person name="Sicheritz-Ponten T."/>
            <person name="Noel C.J."/>
            <person name="Dacks J.B."/>
            <person name="Foster P.G."/>
            <person name="Simillion C."/>
            <person name="Van de Peer Y."/>
            <person name="Miranda-Saavedra D."/>
            <person name="Barton G.J."/>
            <person name="Westrop G.D."/>
            <person name="Mueller S."/>
            <person name="Dessi D."/>
            <person name="Fiori P.L."/>
            <person name="Ren Q."/>
            <person name="Paulsen I."/>
            <person name="Zhang H."/>
            <person name="Bastida-Corcuera F.D."/>
            <person name="Simoes-Barbosa A."/>
            <person name="Brown M.T."/>
            <person name="Hayes R.D."/>
            <person name="Mukherjee M."/>
            <person name="Okumura C.Y."/>
            <person name="Schneider R."/>
            <person name="Smith A.J."/>
            <person name="Vanacova S."/>
            <person name="Villalvazo M."/>
            <person name="Haas B.J."/>
            <person name="Pertea M."/>
            <person name="Feldblyum T.V."/>
            <person name="Utterback T.R."/>
            <person name="Shu C.L."/>
            <person name="Osoegawa K."/>
            <person name="de Jong P.J."/>
            <person name="Hrdy I."/>
            <person name="Horvathova L."/>
            <person name="Zubacova Z."/>
            <person name="Dolezal P."/>
            <person name="Malik S.B."/>
            <person name="Logsdon J.M. Jr."/>
            <person name="Henze K."/>
            <person name="Gupta A."/>
            <person name="Wang C.C."/>
            <person name="Dunne R.L."/>
            <person name="Upcroft J.A."/>
            <person name="Upcroft P."/>
            <person name="White O."/>
            <person name="Salzberg S.L."/>
            <person name="Tang P."/>
            <person name="Chiu C.-H."/>
            <person name="Lee Y.-S."/>
            <person name="Embley T.M."/>
            <person name="Coombs G.H."/>
            <person name="Mottram J.C."/>
            <person name="Tachezy J."/>
            <person name="Fraser-Liggett C.M."/>
            <person name="Johnson P.J."/>
        </authorList>
    </citation>
    <scope>NUCLEOTIDE SEQUENCE [LARGE SCALE GENOMIC DNA]</scope>
    <source>
        <strain evidence="1">G3</strain>
    </source>
</reference>
<protein>
    <submittedName>
        <fullName evidence="1">Uncharacterized protein</fullName>
    </submittedName>
</protein>
<dbReference type="AlphaFoldDB" id="A2E8W2"/>
<accession>A2E8W2</accession>
<name>A2E8W2_TRIV3</name>
<dbReference type="Proteomes" id="UP000001542">
    <property type="component" value="Unassembled WGS sequence"/>
</dbReference>
<dbReference type="VEuPathDB" id="TrichDB:TVAGG3_0926510"/>
<sequence length="179" mass="20732">MEQISLSDLALKTFKSITQDYAPYQLMTMLQIFNIFKKNYHLTNIIDEFKNILNELVRSNKLVTQTTTKYNLIRYFYTSQIQSKPIGFKSTLEVIEFCRKELLESDQSIASLSSKCNFPLKQIRYSLATCEAIGLVTRRDTGPFKSAVLTWRQDRENSLPNIIDKIKSMNEAGLVVKRV</sequence>
<gene>
    <name evidence="1" type="ORF">TVAG_260300</name>
</gene>
<evidence type="ECO:0000313" key="2">
    <source>
        <dbReference type="Proteomes" id="UP000001542"/>
    </source>
</evidence>
<dbReference type="InParanoid" id="A2E8W2"/>
<evidence type="ECO:0000313" key="1">
    <source>
        <dbReference type="EMBL" id="EAY10944.1"/>
    </source>
</evidence>
<dbReference type="RefSeq" id="XP_001323167.1">
    <property type="nucleotide sequence ID" value="XM_001323132.1"/>
</dbReference>
<dbReference type="EMBL" id="DS113329">
    <property type="protein sequence ID" value="EAY10944.1"/>
    <property type="molecule type" value="Genomic_DNA"/>
</dbReference>
<dbReference type="SMR" id="A2E8W2"/>
<organism evidence="1 2">
    <name type="scientific">Trichomonas vaginalis (strain ATCC PRA-98 / G3)</name>
    <dbReference type="NCBI Taxonomy" id="412133"/>
    <lineage>
        <taxon>Eukaryota</taxon>
        <taxon>Metamonada</taxon>
        <taxon>Parabasalia</taxon>
        <taxon>Trichomonadida</taxon>
        <taxon>Trichomonadidae</taxon>
        <taxon>Trichomonas</taxon>
    </lineage>
</organism>
<proteinExistence type="predicted"/>
<keyword evidence="2" id="KW-1185">Reference proteome</keyword>
<reference evidence="1" key="1">
    <citation type="submission" date="2006-10" db="EMBL/GenBank/DDBJ databases">
        <authorList>
            <person name="Amadeo P."/>
            <person name="Zhao Q."/>
            <person name="Wortman J."/>
            <person name="Fraser-Liggett C."/>
            <person name="Carlton J."/>
        </authorList>
    </citation>
    <scope>NUCLEOTIDE SEQUENCE</scope>
    <source>
        <strain evidence="1">G3</strain>
    </source>
</reference>